<dbReference type="SMART" id="SM00065">
    <property type="entry name" value="GAF"/>
    <property type="match status" value="2"/>
</dbReference>
<dbReference type="InterPro" id="IPR036890">
    <property type="entry name" value="HATPase_C_sf"/>
</dbReference>
<evidence type="ECO:0000256" key="2">
    <source>
        <dbReference type="ARBA" id="ARBA00022777"/>
    </source>
</evidence>
<reference evidence="5 6" key="1">
    <citation type="journal article" date="2019" name="Emerg. Microbes Infect.">
        <title>Comprehensive subspecies identification of 175 nontuberculous mycobacteria species based on 7547 genomic profiles.</title>
        <authorList>
            <person name="Matsumoto Y."/>
            <person name="Kinjo T."/>
            <person name="Motooka D."/>
            <person name="Nabeya D."/>
            <person name="Jung N."/>
            <person name="Uechi K."/>
            <person name="Horii T."/>
            <person name="Iida T."/>
            <person name="Fujita J."/>
            <person name="Nakamura S."/>
        </authorList>
    </citation>
    <scope>NUCLEOTIDE SEQUENCE [LARGE SCALE GENOMIC DNA]</scope>
    <source>
        <strain evidence="5 6">JCM 12404</strain>
    </source>
</reference>
<dbReference type="SUPFAM" id="SSF55874">
    <property type="entry name" value="ATPase domain of HSP90 chaperone/DNA topoisomerase II/histidine kinase"/>
    <property type="match status" value="1"/>
</dbReference>
<proteinExistence type="predicted"/>
<dbReference type="CDD" id="cd16917">
    <property type="entry name" value="HATPase_UhpB-NarQ-NarX-like"/>
    <property type="match status" value="1"/>
</dbReference>
<keyword evidence="2" id="KW-0418">Kinase</keyword>
<dbReference type="InterPro" id="IPR003594">
    <property type="entry name" value="HATPase_dom"/>
</dbReference>
<dbReference type="GO" id="GO:0046983">
    <property type="term" value="F:protein dimerization activity"/>
    <property type="evidence" value="ECO:0007669"/>
    <property type="project" value="InterPro"/>
</dbReference>
<dbReference type="GO" id="GO:0000155">
    <property type="term" value="F:phosphorelay sensor kinase activity"/>
    <property type="evidence" value="ECO:0007669"/>
    <property type="project" value="InterPro"/>
</dbReference>
<dbReference type="SMART" id="SM00387">
    <property type="entry name" value="HATPase_c"/>
    <property type="match status" value="1"/>
</dbReference>
<protein>
    <submittedName>
        <fullName evidence="5">Diguanylate cyclase</fullName>
    </submittedName>
</protein>
<sequence length="557" mass="59861">MERDAEQSAFTQLGKRGLVGRMHVQLDELLAARDQMEQLLRVIVDIGSSVENLDVTLHGIVKAAMELAGARYGALRMYEAYGSPVAFIQEGIDAAAAGRLGDLSISEPVRVDHLTRYLKAQGLAGEGVSIRAFLGIPISVRGAVFGCLYLGDDRPDRVFSDADDIAARALASAAAVAIDNARLFERQRTSAKWMRASREIMAELLSTGPATRPLQLIVDRALELTEAEQAILLIPTEADLPVDEVDTLVVAATAGRYTPQVIGQRVPVHGSTTGGVVRSGEPVITDSFKYTIEGFTDVGQRSAIVMPLRADDTVIGAIAVARSAQQPSFTANYLDLVSDFAQHAAIALALASGREHARELAILADRERIAHDLHDHVIQKLFAAGLDLQSTIARARSPEITDRLTGTLDDLQSTIDDIRSTIFKLQNPVTESVDFRHRAQSRIAELTEDRDIATTLDISGDLRAVPSALADHAEAVITESISNAVRHARARHLTVCIRADDQLTVEVTDDGCGIPQENRRRSGLANMERRAAEVGGECAVSAAPGGGTRVSWAAPLA</sequence>
<dbReference type="Gene3D" id="3.30.450.40">
    <property type="match status" value="2"/>
</dbReference>
<evidence type="ECO:0000313" key="5">
    <source>
        <dbReference type="EMBL" id="BBX45883.1"/>
    </source>
</evidence>
<dbReference type="Gene3D" id="3.30.565.10">
    <property type="entry name" value="Histidine kinase-like ATPase, C-terminal domain"/>
    <property type="match status" value="1"/>
</dbReference>
<dbReference type="InterPro" id="IPR050482">
    <property type="entry name" value="Sensor_HK_TwoCompSys"/>
</dbReference>
<gene>
    <name evidence="5" type="ORF">MCOO_18980</name>
</gene>
<dbReference type="SUPFAM" id="SSF55781">
    <property type="entry name" value="GAF domain-like"/>
    <property type="match status" value="2"/>
</dbReference>
<dbReference type="Pfam" id="PF02518">
    <property type="entry name" value="HATPase_c"/>
    <property type="match status" value="1"/>
</dbReference>
<dbReference type="InterPro" id="IPR003018">
    <property type="entry name" value="GAF"/>
</dbReference>
<dbReference type="PANTHER" id="PTHR24421">
    <property type="entry name" value="NITRATE/NITRITE SENSOR PROTEIN NARX-RELATED"/>
    <property type="match status" value="1"/>
</dbReference>
<dbReference type="InterPro" id="IPR029016">
    <property type="entry name" value="GAF-like_dom_sf"/>
</dbReference>
<feature type="domain" description="Histidine kinase" evidence="4">
    <location>
        <begin position="368"/>
        <end position="557"/>
    </location>
</feature>
<dbReference type="InterPro" id="IPR005467">
    <property type="entry name" value="His_kinase_dom"/>
</dbReference>
<dbReference type="Proteomes" id="UP000465866">
    <property type="component" value="Chromosome"/>
</dbReference>
<dbReference type="GO" id="GO:0016020">
    <property type="term" value="C:membrane"/>
    <property type="evidence" value="ECO:0007669"/>
    <property type="project" value="InterPro"/>
</dbReference>
<evidence type="ECO:0000313" key="6">
    <source>
        <dbReference type="Proteomes" id="UP000465866"/>
    </source>
</evidence>
<dbReference type="PROSITE" id="PS50109">
    <property type="entry name" value="HIS_KIN"/>
    <property type="match status" value="1"/>
</dbReference>
<keyword evidence="1" id="KW-0808">Transferase</keyword>
<dbReference type="PANTHER" id="PTHR24421:SF56">
    <property type="entry name" value="OXYGEN SENSOR HISTIDINE KINASE RESPONSE REGULATOR DOST"/>
    <property type="match status" value="1"/>
</dbReference>
<dbReference type="RefSeq" id="WP_372512965.1">
    <property type="nucleotide sequence ID" value="NZ_AP022569.1"/>
</dbReference>
<dbReference type="AlphaFoldDB" id="A0A7I7KVB8"/>
<dbReference type="KEGG" id="mcoo:MCOO_18980"/>
<dbReference type="Pfam" id="PF13185">
    <property type="entry name" value="GAF_2"/>
    <property type="match status" value="2"/>
</dbReference>
<evidence type="ECO:0000259" key="4">
    <source>
        <dbReference type="PROSITE" id="PS50109"/>
    </source>
</evidence>
<dbReference type="InterPro" id="IPR011712">
    <property type="entry name" value="Sig_transdc_His_kin_sub3_dim/P"/>
</dbReference>
<keyword evidence="3" id="KW-0902">Two-component regulatory system</keyword>
<name>A0A7I7KVB8_9MYCO</name>
<dbReference type="EMBL" id="AP022569">
    <property type="protein sequence ID" value="BBX45883.1"/>
    <property type="molecule type" value="Genomic_DNA"/>
</dbReference>
<organism evidence="5 6">
    <name type="scientific">Mycobacterium cookii</name>
    <dbReference type="NCBI Taxonomy" id="1775"/>
    <lineage>
        <taxon>Bacteria</taxon>
        <taxon>Bacillati</taxon>
        <taxon>Actinomycetota</taxon>
        <taxon>Actinomycetes</taxon>
        <taxon>Mycobacteriales</taxon>
        <taxon>Mycobacteriaceae</taxon>
        <taxon>Mycobacterium</taxon>
    </lineage>
</organism>
<dbReference type="Pfam" id="PF07730">
    <property type="entry name" value="HisKA_3"/>
    <property type="match status" value="1"/>
</dbReference>
<dbReference type="Gene3D" id="1.20.5.1930">
    <property type="match status" value="1"/>
</dbReference>
<keyword evidence="6" id="KW-1185">Reference proteome</keyword>
<evidence type="ECO:0000256" key="3">
    <source>
        <dbReference type="ARBA" id="ARBA00023012"/>
    </source>
</evidence>
<evidence type="ECO:0000256" key="1">
    <source>
        <dbReference type="ARBA" id="ARBA00022679"/>
    </source>
</evidence>
<accession>A0A7I7KVB8</accession>